<evidence type="ECO:0000256" key="9">
    <source>
        <dbReference type="SAM" id="Phobius"/>
    </source>
</evidence>
<feature type="transmembrane region" description="Helical" evidence="9">
    <location>
        <begin position="138"/>
        <end position="161"/>
    </location>
</feature>
<keyword evidence="3" id="KW-1003">Cell membrane</keyword>
<evidence type="ECO:0000256" key="4">
    <source>
        <dbReference type="ARBA" id="ARBA00022519"/>
    </source>
</evidence>
<evidence type="ECO:0000313" key="11">
    <source>
        <dbReference type="Proteomes" id="UP000470404"/>
    </source>
</evidence>
<dbReference type="PANTHER" id="PTHR32196">
    <property type="entry name" value="ABC TRANSPORTER PERMEASE PROTEIN YPHD-RELATED-RELATED"/>
    <property type="match status" value="1"/>
</dbReference>
<comment type="subcellular location">
    <subcellularLocation>
        <location evidence="1">Cell membrane</location>
        <topology evidence="1">Multi-pass membrane protein</topology>
    </subcellularLocation>
</comment>
<protein>
    <submittedName>
        <fullName evidence="10">ABC transporter permease</fullName>
    </submittedName>
</protein>
<feature type="transmembrane region" description="Helical" evidence="9">
    <location>
        <begin position="168"/>
        <end position="185"/>
    </location>
</feature>
<keyword evidence="5 9" id="KW-0812">Transmembrane</keyword>
<evidence type="ECO:0000256" key="5">
    <source>
        <dbReference type="ARBA" id="ARBA00022692"/>
    </source>
</evidence>
<gene>
    <name evidence="10" type="ORF">G3I59_47175</name>
</gene>
<feature type="transmembrane region" description="Helical" evidence="9">
    <location>
        <begin position="340"/>
        <end position="360"/>
    </location>
</feature>
<feature type="transmembrane region" description="Helical" evidence="9">
    <location>
        <begin position="205"/>
        <end position="226"/>
    </location>
</feature>
<keyword evidence="4" id="KW-0997">Cell inner membrane</keyword>
<feature type="transmembrane region" description="Helical" evidence="9">
    <location>
        <begin position="316"/>
        <end position="334"/>
    </location>
</feature>
<feature type="transmembrane region" description="Helical" evidence="9">
    <location>
        <begin position="257"/>
        <end position="281"/>
    </location>
</feature>
<evidence type="ECO:0000256" key="1">
    <source>
        <dbReference type="ARBA" id="ARBA00004651"/>
    </source>
</evidence>
<comment type="caution">
    <text evidence="10">The sequence shown here is derived from an EMBL/GenBank/DDBJ whole genome shotgun (WGS) entry which is preliminary data.</text>
</comment>
<evidence type="ECO:0000256" key="7">
    <source>
        <dbReference type="ARBA" id="ARBA00023136"/>
    </source>
</evidence>
<dbReference type="CDD" id="cd06579">
    <property type="entry name" value="TM_PBP1_transp_AraH_like"/>
    <property type="match status" value="1"/>
</dbReference>
<reference evidence="10 11" key="1">
    <citation type="submission" date="2020-01" db="EMBL/GenBank/DDBJ databases">
        <title>Insect and environment-associated Actinomycetes.</title>
        <authorList>
            <person name="Currrie C."/>
            <person name="Chevrette M."/>
            <person name="Carlson C."/>
            <person name="Stubbendieck R."/>
            <person name="Wendt-Pienkowski E."/>
        </authorList>
    </citation>
    <scope>NUCLEOTIDE SEQUENCE [LARGE SCALE GENOMIC DNA]</scope>
    <source>
        <strain evidence="10 11">SID8386</strain>
    </source>
</reference>
<dbReference type="InterPro" id="IPR001851">
    <property type="entry name" value="ABC_transp_permease"/>
</dbReference>
<evidence type="ECO:0000256" key="8">
    <source>
        <dbReference type="SAM" id="MobiDB-lite"/>
    </source>
</evidence>
<keyword evidence="6 9" id="KW-1133">Transmembrane helix</keyword>
<keyword evidence="7 9" id="KW-0472">Membrane</keyword>
<feature type="region of interest" description="Disordered" evidence="8">
    <location>
        <begin position="1"/>
        <end position="49"/>
    </location>
</feature>
<sequence>MKADSGRADMSQDETGAAPGGRGPAPDGSAAGKATTASRVRPERASRPRRGGLAISSNYGLPITWLFMVLLFGVLMPNSFLSPANGSYILSSQATLLIVAIGVTVALAAGEFDLSSSGTLTMCLVVVGYLNVQNKWPVLPTVLVALAIGLLVGGVNAVLAVAGGINSLIVTLAMGSVLLGASLGINNLTVSGISPTLVNVARSTAGGIQLVFFYAIALAVVAWYVLQHTALGRKLFFTGAGREVARLSGIRVDAIRAGALIVSSVCAALAGVLLAGVLGSADPNAGVSYMLAPFAATMLGATSFTPGRYNIPGTTVATYFLATGIAGLQLLGLSGWISQVFYGVALILGVGLSAYASRMISKTRGGRSKIGRARNELEKDMA</sequence>
<feature type="transmembrane region" description="Helical" evidence="9">
    <location>
        <begin position="51"/>
        <end position="76"/>
    </location>
</feature>
<accession>A0ABX0C6P3</accession>
<evidence type="ECO:0000256" key="3">
    <source>
        <dbReference type="ARBA" id="ARBA00022475"/>
    </source>
</evidence>
<dbReference type="RefSeq" id="WP_095213545.1">
    <property type="nucleotide sequence ID" value="NZ_JAAGNC010000223.1"/>
</dbReference>
<organism evidence="10 11">
    <name type="scientific">Amycolatopsis rubida</name>
    <dbReference type="NCBI Taxonomy" id="112413"/>
    <lineage>
        <taxon>Bacteria</taxon>
        <taxon>Bacillati</taxon>
        <taxon>Actinomycetota</taxon>
        <taxon>Actinomycetes</taxon>
        <taxon>Pseudonocardiales</taxon>
        <taxon>Pseudonocardiaceae</taxon>
        <taxon>Amycolatopsis</taxon>
    </lineage>
</organism>
<evidence type="ECO:0000256" key="2">
    <source>
        <dbReference type="ARBA" id="ARBA00022448"/>
    </source>
</evidence>
<name>A0ABX0C6P3_9PSEU</name>
<dbReference type="EMBL" id="JAAGNC010000223">
    <property type="protein sequence ID" value="NEC62979.1"/>
    <property type="molecule type" value="Genomic_DNA"/>
</dbReference>
<dbReference type="PANTHER" id="PTHR32196:SF21">
    <property type="entry name" value="ABC TRANSPORTER PERMEASE PROTEIN YPHD-RELATED"/>
    <property type="match status" value="1"/>
</dbReference>
<evidence type="ECO:0000256" key="6">
    <source>
        <dbReference type="ARBA" id="ARBA00022989"/>
    </source>
</evidence>
<feature type="transmembrane region" description="Helical" evidence="9">
    <location>
        <begin position="287"/>
        <end position="304"/>
    </location>
</feature>
<keyword evidence="11" id="KW-1185">Reference proteome</keyword>
<feature type="transmembrane region" description="Helical" evidence="9">
    <location>
        <begin position="88"/>
        <end position="107"/>
    </location>
</feature>
<proteinExistence type="predicted"/>
<keyword evidence="2" id="KW-0813">Transport</keyword>
<dbReference type="Proteomes" id="UP000470404">
    <property type="component" value="Unassembled WGS sequence"/>
</dbReference>
<evidence type="ECO:0000313" key="10">
    <source>
        <dbReference type="EMBL" id="NEC62979.1"/>
    </source>
</evidence>
<dbReference type="Pfam" id="PF02653">
    <property type="entry name" value="BPD_transp_2"/>
    <property type="match status" value="1"/>
</dbReference>